<accession>A0A1B3SKM5</accession>
<dbReference type="KEGG" id="shj:SHELI_v1c05190"/>
<dbReference type="RefSeq" id="WP_069116432.1">
    <property type="nucleotide sequence ID" value="NZ_CP017015.1"/>
</dbReference>
<keyword evidence="1" id="KW-0472">Membrane</keyword>
<dbReference type="AlphaFoldDB" id="A0A1B3SKM5"/>
<feature type="transmembrane region" description="Helical" evidence="1">
    <location>
        <begin position="598"/>
        <end position="620"/>
    </location>
</feature>
<keyword evidence="3" id="KW-1185">Reference proteome</keyword>
<feature type="transmembrane region" description="Helical" evidence="1">
    <location>
        <begin position="21"/>
        <end position="48"/>
    </location>
</feature>
<dbReference type="OrthoDB" id="391549at2"/>
<sequence length="625" mass="73084">MEKKVGKITLFNLLKFNFRTLFFEKTFVIFTIITNIFSLVVALVFSLVSSGQMINELFDFYAIIFINVFIFLLIIRVLNFFFVRKIDDKTIFITLANQISRRKIFFVIYLTVIFTVFSSLFFSYGIFNFTYLALNKFVLKEYVLTKTTYFLIFTLAVAFCLINFIIFLIIFLGSQPTLVISTLLMSLSFIANIPMKLMQQQNNVIRLTVKTGIDNQTSGVLTTVKDIYDAIDLQKIVSKGKIKYKYLSKAINEFLTTPYSTDDSGNNLYMTKSSFDNNSIIKKRYQSFWDEKLGLIDKDDKKNLSITYNADDENSPSIPIPVIVKGENMKESWIGKKVIIKFTLESHFISMNQLSEKIESMSDSDETKNILNDFYNFTNELKTTFPNLKKEKSKLFNSFISFVDNSNVTNPNELETNYIQDVETKEKVRMTTNDLNSLFIKRMNDINLSNSTLALSNDSPYKDYIDDFINKNLDFELMFAARVFENYFINYTTNWLYATYNSGVPEVIVNDENFQKYQKSMNTLNYITYVNPFYGTWDFYTKYTGFYDDDVWFEVYSDSSIDMHKQENTFLPYTVYNLSLGNERQISQNTYENFFDPIYYIGALLIITFFLIITAGYRFCIISIN</sequence>
<dbReference type="EMBL" id="CP017015">
    <property type="protein sequence ID" value="AOG60470.1"/>
    <property type="molecule type" value="Genomic_DNA"/>
</dbReference>
<reference evidence="2 3" key="1">
    <citation type="submission" date="2016-08" db="EMBL/GenBank/DDBJ databases">
        <title>Complete genome sequence of Spiroplasma helicoides TABS-2 (DSM 22551).</title>
        <authorList>
            <person name="Shen W.-Y."/>
            <person name="Lo W.-S."/>
            <person name="Lai Y.-C."/>
            <person name="Kuo C.-H."/>
        </authorList>
    </citation>
    <scope>NUCLEOTIDE SEQUENCE [LARGE SCALE GENOMIC DNA]</scope>
    <source>
        <strain evidence="2 3">TABS-2</strain>
    </source>
</reference>
<evidence type="ECO:0000256" key="1">
    <source>
        <dbReference type="SAM" id="Phobius"/>
    </source>
</evidence>
<feature type="transmembrane region" description="Helical" evidence="1">
    <location>
        <begin position="178"/>
        <end position="195"/>
    </location>
</feature>
<proteinExistence type="predicted"/>
<protein>
    <submittedName>
        <fullName evidence="2">ABC transporter permease</fullName>
    </submittedName>
</protein>
<dbReference type="STRING" id="216938.SHELI_v1c05190"/>
<keyword evidence="1" id="KW-0812">Transmembrane</keyword>
<gene>
    <name evidence="2" type="ORF">SHELI_v1c05190</name>
</gene>
<name>A0A1B3SKM5_9MOLU</name>
<evidence type="ECO:0000313" key="2">
    <source>
        <dbReference type="EMBL" id="AOG60470.1"/>
    </source>
</evidence>
<feature type="transmembrane region" description="Helical" evidence="1">
    <location>
        <begin position="104"/>
        <end position="127"/>
    </location>
</feature>
<keyword evidence="1" id="KW-1133">Transmembrane helix</keyword>
<evidence type="ECO:0000313" key="3">
    <source>
        <dbReference type="Proteomes" id="UP000094378"/>
    </source>
</evidence>
<dbReference type="Proteomes" id="UP000094378">
    <property type="component" value="Chromosome"/>
</dbReference>
<feature type="transmembrane region" description="Helical" evidence="1">
    <location>
        <begin position="60"/>
        <end position="83"/>
    </location>
</feature>
<feature type="transmembrane region" description="Helical" evidence="1">
    <location>
        <begin position="147"/>
        <end position="171"/>
    </location>
</feature>
<organism evidence="2 3">
    <name type="scientific">Spiroplasma helicoides</name>
    <dbReference type="NCBI Taxonomy" id="216938"/>
    <lineage>
        <taxon>Bacteria</taxon>
        <taxon>Bacillati</taxon>
        <taxon>Mycoplasmatota</taxon>
        <taxon>Mollicutes</taxon>
        <taxon>Entomoplasmatales</taxon>
        <taxon>Spiroplasmataceae</taxon>
        <taxon>Spiroplasma</taxon>
    </lineage>
</organism>